<keyword evidence="2" id="KW-0238">DNA-binding</keyword>
<dbReference type="GO" id="GO:0000976">
    <property type="term" value="F:transcription cis-regulatory region binding"/>
    <property type="evidence" value="ECO:0007669"/>
    <property type="project" value="TreeGrafter"/>
</dbReference>
<dbReference type="InterPro" id="IPR000843">
    <property type="entry name" value="HTH_LacI"/>
</dbReference>
<comment type="caution">
    <text evidence="5">The sequence shown here is derived from an EMBL/GenBank/DDBJ whole genome shotgun (WGS) entry which is preliminary data.</text>
</comment>
<dbReference type="PROSITE" id="PS00356">
    <property type="entry name" value="HTH_LACI_1"/>
    <property type="match status" value="1"/>
</dbReference>
<dbReference type="CDD" id="cd01392">
    <property type="entry name" value="HTH_LacI"/>
    <property type="match status" value="1"/>
</dbReference>
<keyword evidence="1" id="KW-0805">Transcription regulation</keyword>
<evidence type="ECO:0000256" key="3">
    <source>
        <dbReference type="ARBA" id="ARBA00023163"/>
    </source>
</evidence>
<evidence type="ECO:0000256" key="1">
    <source>
        <dbReference type="ARBA" id="ARBA00023015"/>
    </source>
</evidence>
<dbReference type="EMBL" id="FCOA02000044">
    <property type="protein sequence ID" value="SAK94024.1"/>
    <property type="molecule type" value="Genomic_DNA"/>
</dbReference>
<dbReference type="InterPro" id="IPR010982">
    <property type="entry name" value="Lambda_DNA-bd_dom_sf"/>
</dbReference>
<evidence type="ECO:0000259" key="4">
    <source>
        <dbReference type="PROSITE" id="PS50932"/>
    </source>
</evidence>
<dbReference type="PROSITE" id="PS50932">
    <property type="entry name" value="HTH_LACI_2"/>
    <property type="match status" value="1"/>
</dbReference>
<dbReference type="PANTHER" id="PTHR30146:SF152">
    <property type="entry name" value="TRANSCRIPTIONAL REGULATORY PROTEIN"/>
    <property type="match status" value="1"/>
</dbReference>
<dbReference type="CDD" id="cd06307">
    <property type="entry name" value="PBP1_sugar_binding"/>
    <property type="match status" value="1"/>
</dbReference>
<dbReference type="Pfam" id="PF00356">
    <property type="entry name" value="LacI"/>
    <property type="match status" value="1"/>
</dbReference>
<dbReference type="Gene3D" id="3.40.50.2300">
    <property type="match status" value="2"/>
</dbReference>
<gene>
    <name evidence="5" type="ORF">AWB79_07044</name>
</gene>
<organism evidence="5 6">
    <name type="scientific">Caballeronia hypogeia</name>
    <dbReference type="NCBI Taxonomy" id="1777140"/>
    <lineage>
        <taxon>Bacteria</taxon>
        <taxon>Pseudomonadati</taxon>
        <taxon>Pseudomonadota</taxon>
        <taxon>Betaproteobacteria</taxon>
        <taxon>Burkholderiales</taxon>
        <taxon>Burkholderiaceae</taxon>
        <taxon>Caballeronia</taxon>
    </lineage>
</organism>
<proteinExistence type="predicted"/>
<dbReference type="SUPFAM" id="SSF53822">
    <property type="entry name" value="Periplasmic binding protein-like I"/>
    <property type="match status" value="1"/>
</dbReference>
<dbReference type="STRING" id="1777140.AWB79_07044"/>
<evidence type="ECO:0000256" key="2">
    <source>
        <dbReference type="ARBA" id="ARBA00023125"/>
    </source>
</evidence>
<keyword evidence="6" id="KW-1185">Reference proteome</keyword>
<dbReference type="GO" id="GO:0003700">
    <property type="term" value="F:DNA-binding transcription factor activity"/>
    <property type="evidence" value="ECO:0007669"/>
    <property type="project" value="TreeGrafter"/>
</dbReference>
<protein>
    <submittedName>
        <fullName evidence="5">LacI family transcriptional regulator</fullName>
    </submittedName>
</protein>
<dbReference type="PANTHER" id="PTHR30146">
    <property type="entry name" value="LACI-RELATED TRANSCRIPTIONAL REPRESSOR"/>
    <property type="match status" value="1"/>
</dbReference>
<evidence type="ECO:0000313" key="5">
    <source>
        <dbReference type="EMBL" id="SAK94024.1"/>
    </source>
</evidence>
<keyword evidence="3" id="KW-0804">Transcription</keyword>
<dbReference type="RefSeq" id="WP_198399159.1">
    <property type="nucleotide sequence ID" value="NZ_FCOA02000044.1"/>
</dbReference>
<evidence type="ECO:0000313" key="6">
    <source>
        <dbReference type="Proteomes" id="UP000054851"/>
    </source>
</evidence>
<dbReference type="AlphaFoldDB" id="A0A158DHG5"/>
<dbReference type="Gene3D" id="1.10.260.40">
    <property type="entry name" value="lambda repressor-like DNA-binding domains"/>
    <property type="match status" value="1"/>
</dbReference>
<dbReference type="InterPro" id="IPR028082">
    <property type="entry name" value="Peripla_BP_I"/>
</dbReference>
<sequence>MTRPTIPDLAEAAGVSVATVNRVLSGTGKVRQATAQRVVDAAQQIGFYGLRALQHRVATTARPAFRFGIVLQSPHRPFTDTLAGHLERAAAESTEGDIRLRIEVVEDLSPERAVSKMTALSDEVDALAVVAPDHPIVSETIDRLAEKEVPVLGLVSPLSARVPVGYVGLDSWKVGRASAWALAHTIKRPGKLAVLVGTHRFRNHDLNESGFRSYFRENEGGFVILEPISTFESDAISREVTEGLLRNHPDLTGMAIFCGGVGGVLAALKSSRSKETVRAVAYDLFESTIGGLVDHTLTMVVAHPYDRVAREAIAALVRTKKSSEPQAVGQTVLVPFELHTVETI</sequence>
<dbReference type="InterPro" id="IPR025997">
    <property type="entry name" value="SBP_2_dom"/>
</dbReference>
<reference evidence="5" key="1">
    <citation type="submission" date="2016-01" db="EMBL/GenBank/DDBJ databases">
        <authorList>
            <person name="Peeters C."/>
        </authorList>
    </citation>
    <scope>NUCLEOTIDE SEQUENCE</scope>
    <source>
        <strain evidence="5">LMG 29322</strain>
    </source>
</reference>
<feature type="domain" description="HTH lacI-type" evidence="4">
    <location>
        <begin position="4"/>
        <end position="47"/>
    </location>
</feature>
<dbReference type="Proteomes" id="UP000054851">
    <property type="component" value="Unassembled WGS sequence"/>
</dbReference>
<accession>A0A158DHG5</accession>
<dbReference type="SUPFAM" id="SSF47413">
    <property type="entry name" value="lambda repressor-like DNA-binding domains"/>
    <property type="match status" value="1"/>
</dbReference>
<dbReference type="SMART" id="SM00354">
    <property type="entry name" value="HTH_LACI"/>
    <property type="match status" value="1"/>
</dbReference>
<dbReference type="Pfam" id="PF13407">
    <property type="entry name" value="Peripla_BP_4"/>
    <property type="match status" value="1"/>
</dbReference>
<name>A0A158DHG5_9BURK</name>